<evidence type="ECO:0000256" key="4">
    <source>
        <dbReference type="ARBA" id="ARBA00023136"/>
    </source>
</evidence>
<keyword evidence="9" id="KW-1185">Reference proteome</keyword>
<gene>
    <name evidence="8" type="ORF">PCOR1329_LOCUS26394</name>
</gene>
<feature type="transmembrane region" description="Helical" evidence="6">
    <location>
        <begin position="322"/>
        <end position="340"/>
    </location>
</feature>
<dbReference type="InterPro" id="IPR013057">
    <property type="entry name" value="AA_transpt_TM"/>
</dbReference>
<evidence type="ECO:0000256" key="1">
    <source>
        <dbReference type="ARBA" id="ARBA00004141"/>
    </source>
</evidence>
<proteinExistence type="predicted"/>
<feature type="transmembrane region" description="Helical" evidence="6">
    <location>
        <begin position="570"/>
        <end position="592"/>
    </location>
</feature>
<evidence type="ECO:0000256" key="2">
    <source>
        <dbReference type="ARBA" id="ARBA00022692"/>
    </source>
</evidence>
<dbReference type="PANTHER" id="PTHR22950:SF666">
    <property type="entry name" value="VACUOLAR AMINO ACID TRANSPORTER 4"/>
    <property type="match status" value="1"/>
</dbReference>
<evidence type="ECO:0000259" key="7">
    <source>
        <dbReference type="Pfam" id="PF01490"/>
    </source>
</evidence>
<feature type="transmembrane region" description="Helical" evidence="6">
    <location>
        <begin position="536"/>
        <end position="558"/>
    </location>
</feature>
<dbReference type="Pfam" id="PF01490">
    <property type="entry name" value="Aa_trans"/>
    <property type="match status" value="1"/>
</dbReference>
<evidence type="ECO:0000256" key="6">
    <source>
        <dbReference type="SAM" id="Phobius"/>
    </source>
</evidence>
<dbReference type="EMBL" id="CAUYUJ010009380">
    <property type="protein sequence ID" value="CAK0826610.1"/>
    <property type="molecule type" value="Genomic_DNA"/>
</dbReference>
<feature type="compositionally biased region" description="Low complexity" evidence="5">
    <location>
        <begin position="31"/>
        <end position="49"/>
    </location>
</feature>
<evidence type="ECO:0000256" key="3">
    <source>
        <dbReference type="ARBA" id="ARBA00022989"/>
    </source>
</evidence>
<feature type="transmembrane region" description="Helical" evidence="6">
    <location>
        <begin position="229"/>
        <end position="251"/>
    </location>
</feature>
<feature type="transmembrane region" description="Helical" evidence="6">
    <location>
        <begin position="347"/>
        <end position="365"/>
    </location>
</feature>
<comment type="subcellular location">
    <subcellularLocation>
        <location evidence="1">Membrane</location>
        <topology evidence="1">Multi-pass membrane protein</topology>
    </subcellularLocation>
</comment>
<name>A0ABN9S6D7_9DINO</name>
<evidence type="ECO:0000256" key="5">
    <source>
        <dbReference type="SAM" id="MobiDB-lite"/>
    </source>
</evidence>
<protein>
    <recommendedName>
        <fullName evidence="7">Amino acid transporter transmembrane domain-containing protein</fullName>
    </recommendedName>
</protein>
<dbReference type="Proteomes" id="UP001189429">
    <property type="component" value="Unassembled WGS sequence"/>
</dbReference>
<sequence>MCVCVCVPLGPFVVRLARIGRTTAISEARPGAESEPPLEAEPGPAAGPEGEMEPRGRGRERADIADLERHMLQASTGPVPPAPSSGGMVSRTRSRSWCDAEARILASPDLRQQRLLREPGGFRRDFLHARAGEQGLEIPERPAAWGTRLLRQISDQYWQLDEEQVVSREAYLFGLDQWGDDLWRDCAEGGATQPCPHTLSKCGIAFVIFKANCGCAVLYQPRAWRNGGLVLSAAAFPTVAVVSILCAARLLHARMVAGGRLNLVGAEEGRKLSYGDLMEQALGPRGRTAINTSIVLLQSGTCCSYFIVIGSLMQSVCFRTVPLQRLIVAQLLIMLPLATVRKVAKLWPLNLLGTVLVIAGTMIVMCEEGQQLVSAGPAKGIEAANFEDFFVCLGTACFMFEGIGLVLPVYESSREPATFPRLYCAVMCATAMMVITVGCLGYLAYGDGVDSLILLNLPAGGLQAFVRLAFVVQVVCSFPLQLLPAVRLVEDLFFRPMSNPPLARKCWKSCFRAAYVVFLAMVSVGASTSLDNFVSLIGAVCGVPLAFVFPAICHFHIAARGVPAQRLCDACLAAGGVVLALAVSWVNIAAWARQVGS</sequence>
<feature type="transmembrane region" description="Helical" evidence="6">
    <location>
        <begin position="422"/>
        <end position="445"/>
    </location>
</feature>
<organism evidence="8 9">
    <name type="scientific">Prorocentrum cordatum</name>
    <dbReference type="NCBI Taxonomy" id="2364126"/>
    <lineage>
        <taxon>Eukaryota</taxon>
        <taxon>Sar</taxon>
        <taxon>Alveolata</taxon>
        <taxon>Dinophyceae</taxon>
        <taxon>Prorocentrales</taxon>
        <taxon>Prorocentraceae</taxon>
        <taxon>Prorocentrum</taxon>
    </lineage>
</organism>
<feature type="transmembrane region" description="Helical" evidence="6">
    <location>
        <begin position="294"/>
        <end position="316"/>
    </location>
</feature>
<evidence type="ECO:0000313" key="9">
    <source>
        <dbReference type="Proteomes" id="UP001189429"/>
    </source>
</evidence>
<reference evidence="8" key="1">
    <citation type="submission" date="2023-10" db="EMBL/GenBank/DDBJ databases">
        <authorList>
            <person name="Chen Y."/>
            <person name="Shah S."/>
            <person name="Dougan E. K."/>
            <person name="Thang M."/>
            <person name="Chan C."/>
        </authorList>
    </citation>
    <scope>NUCLEOTIDE SEQUENCE [LARGE SCALE GENOMIC DNA]</scope>
</reference>
<feature type="transmembrane region" description="Helical" evidence="6">
    <location>
        <begin position="465"/>
        <end position="489"/>
    </location>
</feature>
<accession>A0ABN9S6D7</accession>
<evidence type="ECO:0000313" key="8">
    <source>
        <dbReference type="EMBL" id="CAK0826610.1"/>
    </source>
</evidence>
<keyword evidence="2 6" id="KW-0812">Transmembrane</keyword>
<keyword evidence="3 6" id="KW-1133">Transmembrane helix</keyword>
<dbReference type="PANTHER" id="PTHR22950">
    <property type="entry name" value="AMINO ACID TRANSPORTER"/>
    <property type="match status" value="1"/>
</dbReference>
<feature type="transmembrane region" description="Helical" evidence="6">
    <location>
        <begin position="510"/>
        <end position="530"/>
    </location>
</feature>
<feature type="domain" description="Amino acid transporter transmembrane" evidence="7">
    <location>
        <begin position="204"/>
        <end position="585"/>
    </location>
</feature>
<feature type="region of interest" description="Disordered" evidence="5">
    <location>
        <begin position="27"/>
        <end position="59"/>
    </location>
</feature>
<keyword evidence="4 6" id="KW-0472">Membrane</keyword>
<feature type="transmembrane region" description="Helical" evidence="6">
    <location>
        <begin position="389"/>
        <end position="410"/>
    </location>
</feature>
<comment type="caution">
    <text evidence="8">The sequence shown here is derived from an EMBL/GenBank/DDBJ whole genome shotgun (WGS) entry which is preliminary data.</text>
</comment>